<keyword evidence="2" id="KW-1185">Reference proteome</keyword>
<reference evidence="1 2" key="1">
    <citation type="submission" date="2019-03" db="EMBL/GenBank/DDBJ databases">
        <title>Genomics of glacier-inhabiting Cryobacterium strains.</title>
        <authorList>
            <person name="Liu Q."/>
            <person name="Xin Y.-H."/>
        </authorList>
    </citation>
    <scope>NUCLEOTIDE SEQUENCE [LARGE SCALE GENOMIC DNA]</scope>
    <source>
        <strain evidence="1 2">TMT1-1</strain>
    </source>
</reference>
<evidence type="ECO:0000313" key="2">
    <source>
        <dbReference type="Proteomes" id="UP000298424"/>
    </source>
</evidence>
<dbReference type="SUPFAM" id="SSF51161">
    <property type="entry name" value="Trimeric LpxA-like enzymes"/>
    <property type="match status" value="1"/>
</dbReference>
<dbReference type="RefSeq" id="WP_134572983.1">
    <property type="nucleotide sequence ID" value="NZ_SOGT01000012.1"/>
</dbReference>
<accession>A0A4R8ZDN5</accession>
<dbReference type="EMBL" id="SOGT01000012">
    <property type="protein sequence ID" value="TFD25482.1"/>
    <property type="molecule type" value="Genomic_DNA"/>
</dbReference>
<evidence type="ECO:0000313" key="1">
    <source>
        <dbReference type="EMBL" id="TFD25482.1"/>
    </source>
</evidence>
<gene>
    <name evidence="1" type="ORF">E3T27_12150</name>
</gene>
<proteinExistence type="predicted"/>
<dbReference type="OrthoDB" id="5094704at2"/>
<name>A0A4R8ZDN5_9MICO</name>
<dbReference type="AlphaFoldDB" id="A0A4R8ZDN5"/>
<protein>
    <recommendedName>
        <fullName evidence="3">Polymer-forming cytoskeletal protein</fullName>
    </recommendedName>
</protein>
<sequence>MFLVRKTFLLLAGETGSSMLAVIGLMAVAAVATVAIAGSTMNSLGVSSATRAGVQAQSAAEAGIDDALLKLTNNTCTVANWSTSSPAAAVLVSYSTSATSDNWISACPSRAAVRVKILATGEAVDVGVGGNTTGDARTVEAIYAYVPADTDTTGAGSALYSHNFGTFAGSSQLNSVDGSEPVVQVRHDNVSCDSTHRADTSILNADLVIADGGLAVGATCTIVGDVWATEPVALHDLAQVRGNVVAPSTEFTDDTIIYGSIWTTGATVLESSAWIKGSVTAGSLSMINSAKIDHDAWSAGETTIGHSTNVITGHLTTQSLANSGPGVITGGTTVVAVGPGAGSAPAPAPFVPDWVDVDYDLTDWPGFQVATMNSGCRLADIQTVANLFTGPGIIDARECPQGVFLKENNVTLSLPQDLAIFADRFEIGLDAQIDASGATPRKLWLISPDETADGSPTCRNPSDYSDITHVFIVQAPVTAMLYTPCSIDLDFSAQWRGQLYGGTVGMAGTATLHYAPVGIPGVDLSTGMTPGAGESIAHLGARVSIRDLNG</sequence>
<dbReference type="InterPro" id="IPR011004">
    <property type="entry name" value="Trimer_LpxA-like_sf"/>
</dbReference>
<dbReference type="Proteomes" id="UP000298424">
    <property type="component" value="Unassembled WGS sequence"/>
</dbReference>
<organism evidence="1 2">
    <name type="scientific">Cryobacterium lyxosi</name>
    <dbReference type="NCBI Taxonomy" id="1259228"/>
    <lineage>
        <taxon>Bacteria</taxon>
        <taxon>Bacillati</taxon>
        <taxon>Actinomycetota</taxon>
        <taxon>Actinomycetes</taxon>
        <taxon>Micrococcales</taxon>
        <taxon>Microbacteriaceae</taxon>
        <taxon>Cryobacterium</taxon>
    </lineage>
</organism>
<comment type="caution">
    <text evidence="1">The sequence shown here is derived from an EMBL/GenBank/DDBJ whole genome shotgun (WGS) entry which is preliminary data.</text>
</comment>
<evidence type="ECO:0008006" key="3">
    <source>
        <dbReference type="Google" id="ProtNLM"/>
    </source>
</evidence>